<dbReference type="Gene3D" id="1.10.8.400">
    <property type="entry name" value="Enoyl acyl carrier protein reductase"/>
    <property type="match status" value="1"/>
</dbReference>
<comment type="pathway">
    <text evidence="1">Lipid metabolism; fatty acid biosynthesis.</text>
</comment>
<evidence type="ECO:0000313" key="12">
    <source>
        <dbReference type="Proteomes" id="UP000503447"/>
    </source>
</evidence>
<comment type="similarity">
    <text evidence="2 8">Belongs to the short-chain dehydrogenases/reductases (SDR) family. FabI subfamily.</text>
</comment>
<organism evidence="11 12">
    <name type="scientific">Frigoriglobus tundricola</name>
    <dbReference type="NCBI Taxonomy" id="2774151"/>
    <lineage>
        <taxon>Bacteria</taxon>
        <taxon>Pseudomonadati</taxon>
        <taxon>Planctomycetota</taxon>
        <taxon>Planctomycetia</taxon>
        <taxon>Gemmatales</taxon>
        <taxon>Gemmataceae</taxon>
        <taxon>Frigoriglobus</taxon>
    </lineage>
</organism>
<evidence type="ECO:0000256" key="6">
    <source>
        <dbReference type="ARBA" id="ARBA00023098"/>
    </source>
</evidence>
<evidence type="ECO:0000256" key="7">
    <source>
        <dbReference type="ARBA" id="ARBA00023160"/>
    </source>
</evidence>
<dbReference type="PIRSF" id="PIRSF000094">
    <property type="entry name" value="Enoyl-ACP_rdct"/>
    <property type="match status" value="1"/>
</dbReference>
<keyword evidence="8 10" id="KW-0520">NAD</keyword>
<dbReference type="RefSeq" id="WP_171471702.1">
    <property type="nucleotide sequence ID" value="NZ_CP053452.2"/>
</dbReference>
<proteinExistence type="inferred from homology"/>
<dbReference type="GO" id="GO:0004318">
    <property type="term" value="F:enoyl-[acyl-carrier-protein] reductase (NADH) activity"/>
    <property type="evidence" value="ECO:0007669"/>
    <property type="project" value="UniProtKB-EC"/>
</dbReference>
<evidence type="ECO:0000256" key="9">
    <source>
        <dbReference type="PIRSR" id="PIRSR000094-1"/>
    </source>
</evidence>
<dbReference type="InterPro" id="IPR014358">
    <property type="entry name" value="Enoyl-ACP_Rdtase_NADH"/>
</dbReference>
<dbReference type="Gene3D" id="3.40.50.720">
    <property type="entry name" value="NAD(P)-binding Rossmann-like Domain"/>
    <property type="match status" value="1"/>
</dbReference>
<dbReference type="GO" id="GO:0006633">
    <property type="term" value="P:fatty acid biosynthetic process"/>
    <property type="evidence" value="ECO:0007669"/>
    <property type="project" value="UniProtKB-KW"/>
</dbReference>
<evidence type="ECO:0000256" key="5">
    <source>
        <dbReference type="ARBA" id="ARBA00023002"/>
    </source>
</evidence>
<feature type="binding site" evidence="10">
    <location>
        <position position="127"/>
    </location>
    <ligand>
        <name>NAD(+)</name>
        <dbReference type="ChEBI" id="CHEBI:57540"/>
    </ligand>
</feature>
<sequence>MIAIDLSGKVALVSGVGDNISFAWFIAKALQAAGAKVVLACHPRVMGIVEGVLTRDADKESRLLPDGSEFKPVKVYPCDANYDTMADVPEEVRTNRRYAQFPEYSIKGTVDAVAAEFGGIDIMIHSMAFSSEIKNALIDTSRKAYHEAMGISSYSLISMVRAAAPHMANRPGGGSVVGLTYVAGERVVPHYGGGMGTCKAALQMDAKQLAWFVGDKNVRVNLISAGPYASRAARAINKDFDKLIQHAADHSPLRRPIEPEEVANGVLFLCSPLAAAVTGQILYVDCGYNIMGS</sequence>
<evidence type="ECO:0000313" key="11">
    <source>
        <dbReference type="EMBL" id="QJW96048.1"/>
    </source>
</evidence>
<evidence type="ECO:0000256" key="8">
    <source>
        <dbReference type="PIRNR" id="PIRNR000094"/>
    </source>
</evidence>
<dbReference type="EC" id="1.3.1.9" evidence="8"/>
<gene>
    <name evidence="11" type="ORF">FTUN_3602</name>
</gene>
<feature type="binding site" evidence="10">
    <location>
        <position position="15"/>
    </location>
    <ligand>
        <name>NAD(+)</name>
        <dbReference type="ChEBI" id="CHEBI:57540"/>
    </ligand>
</feature>
<keyword evidence="5 8" id="KW-0560">Oxidoreductase</keyword>
<dbReference type="AlphaFoldDB" id="A0A6M5YQ49"/>
<accession>A0A6M5YQ49</accession>
<feature type="active site" description="Proton acceptor" evidence="9">
    <location>
        <position position="191"/>
    </location>
</feature>
<dbReference type="PRINTS" id="PR00081">
    <property type="entry name" value="GDHRDH"/>
</dbReference>
<dbReference type="Proteomes" id="UP000503447">
    <property type="component" value="Chromosome"/>
</dbReference>
<feature type="binding site" evidence="10">
    <location>
        <position position="199"/>
    </location>
    <ligand>
        <name>NAD(+)</name>
        <dbReference type="ChEBI" id="CHEBI:57540"/>
    </ligand>
</feature>
<keyword evidence="6" id="KW-0443">Lipid metabolism</keyword>
<keyword evidence="3 8" id="KW-0444">Lipid biosynthesis</keyword>
<reference evidence="12" key="1">
    <citation type="submission" date="2020-05" db="EMBL/GenBank/DDBJ databases">
        <title>Frigoriglobus tundricola gen. nov., sp. nov., a psychrotolerant cellulolytic planctomycete of the family Gemmataceae with two divergent copies of 16S rRNA gene.</title>
        <authorList>
            <person name="Kulichevskaya I.S."/>
            <person name="Ivanova A.A."/>
            <person name="Naumoff D.G."/>
            <person name="Beletsky A.V."/>
            <person name="Rijpstra W.I.C."/>
            <person name="Sinninghe Damste J.S."/>
            <person name="Mardanov A.V."/>
            <person name="Ravin N.V."/>
            <person name="Dedysh S.N."/>
        </authorList>
    </citation>
    <scope>NUCLEOTIDE SEQUENCE [LARGE SCALE GENOMIC DNA]</scope>
    <source>
        <strain evidence="12">PL17</strain>
    </source>
</reference>
<dbReference type="PANTHER" id="PTHR43159:SF2">
    <property type="entry name" value="ENOYL-[ACYL-CARRIER-PROTEIN] REDUCTASE [NADH], CHLOROPLASTIC"/>
    <property type="match status" value="1"/>
</dbReference>
<evidence type="ECO:0000256" key="4">
    <source>
        <dbReference type="ARBA" id="ARBA00022832"/>
    </source>
</evidence>
<dbReference type="InterPro" id="IPR002347">
    <property type="entry name" value="SDR_fam"/>
</dbReference>
<dbReference type="SUPFAM" id="SSF51735">
    <property type="entry name" value="NAD(P)-binding Rossmann-fold domains"/>
    <property type="match status" value="1"/>
</dbReference>
<evidence type="ECO:0000256" key="10">
    <source>
        <dbReference type="PIRSR" id="PIRSR000094-3"/>
    </source>
</evidence>
<dbReference type="PANTHER" id="PTHR43159">
    <property type="entry name" value="ENOYL-[ACYL-CARRIER-PROTEIN] REDUCTASE"/>
    <property type="match status" value="1"/>
</dbReference>
<evidence type="ECO:0000256" key="1">
    <source>
        <dbReference type="ARBA" id="ARBA00005194"/>
    </source>
</evidence>
<keyword evidence="7 8" id="KW-0275">Fatty acid biosynthesis</keyword>
<name>A0A6M5YQ49_9BACT</name>
<evidence type="ECO:0000256" key="2">
    <source>
        <dbReference type="ARBA" id="ARBA00009233"/>
    </source>
</evidence>
<protein>
    <recommendedName>
        <fullName evidence="8">Enoyl-[acyl-carrier-protein] reductase [NADH]</fullName>
        <ecNumber evidence="8">1.3.1.9</ecNumber>
    </recommendedName>
</protein>
<dbReference type="Pfam" id="PF13561">
    <property type="entry name" value="adh_short_C2"/>
    <property type="match status" value="1"/>
</dbReference>
<keyword evidence="12" id="KW-1185">Reference proteome</keyword>
<comment type="catalytic activity">
    <reaction evidence="8">
        <text>a 2,3-saturated acyl-[ACP] + NAD(+) = a (2E)-enoyl-[ACP] + NADH + H(+)</text>
        <dbReference type="Rhea" id="RHEA:10240"/>
        <dbReference type="Rhea" id="RHEA-COMP:9925"/>
        <dbReference type="Rhea" id="RHEA-COMP:9926"/>
        <dbReference type="ChEBI" id="CHEBI:15378"/>
        <dbReference type="ChEBI" id="CHEBI:57540"/>
        <dbReference type="ChEBI" id="CHEBI:57945"/>
        <dbReference type="ChEBI" id="CHEBI:78784"/>
        <dbReference type="ChEBI" id="CHEBI:78785"/>
        <dbReference type="EC" id="1.3.1.9"/>
    </reaction>
</comment>
<dbReference type="EMBL" id="CP053452">
    <property type="protein sequence ID" value="QJW96048.1"/>
    <property type="molecule type" value="Genomic_DNA"/>
</dbReference>
<feature type="active site" description="Proton acceptor" evidence="9">
    <location>
        <position position="181"/>
    </location>
</feature>
<dbReference type="InterPro" id="IPR036291">
    <property type="entry name" value="NAD(P)-bd_dom_sf"/>
</dbReference>
<dbReference type="KEGG" id="ftj:FTUN_3602"/>
<keyword evidence="4" id="KW-0276">Fatty acid metabolism</keyword>
<evidence type="ECO:0000256" key="3">
    <source>
        <dbReference type="ARBA" id="ARBA00022516"/>
    </source>
</evidence>